<feature type="domain" description="Major facilitator superfamily (MFS) profile" evidence="6">
    <location>
        <begin position="222"/>
        <end position="417"/>
    </location>
</feature>
<evidence type="ECO:0000256" key="1">
    <source>
        <dbReference type="ARBA" id="ARBA00004651"/>
    </source>
</evidence>
<reference evidence="7" key="1">
    <citation type="submission" date="2022-01" db="EMBL/GenBank/DDBJ databases">
        <title>Nocardioidaceae gen. sp. A5X3R13.</title>
        <authorList>
            <person name="Lopez Marin M.A."/>
            <person name="Uhlik O."/>
        </authorList>
    </citation>
    <scope>NUCLEOTIDE SEQUENCE</scope>
    <source>
        <strain evidence="7">A5X3R13</strain>
    </source>
</reference>
<dbReference type="KEGG" id="sgrg:L0C25_06800"/>
<feature type="transmembrane region" description="Helical" evidence="5">
    <location>
        <begin position="105"/>
        <end position="128"/>
    </location>
</feature>
<keyword evidence="2 5" id="KW-0812">Transmembrane</keyword>
<evidence type="ECO:0000256" key="4">
    <source>
        <dbReference type="ARBA" id="ARBA00023136"/>
    </source>
</evidence>
<organism evidence="7 8">
    <name type="scientific">Solicola gregarius</name>
    <dbReference type="NCBI Taxonomy" id="2908642"/>
    <lineage>
        <taxon>Bacteria</taxon>
        <taxon>Bacillati</taxon>
        <taxon>Actinomycetota</taxon>
        <taxon>Actinomycetes</taxon>
        <taxon>Propionibacteriales</taxon>
        <taxon>Nocardioidaceae</taxon>
        <taxon>Solicola</taxon>
    </lineage>
</organism>
<gene>
    <name evidence="7" type="ORF">L0C25_06800</name>
</gene>
<dbReference type="GO" id="GO:0022857">
    <property type="term" value="F:transmembrane transporter activity"/>
    <property type="evidence" value="ECO:0007669"/>
    <property type="project" value="InterPro"/>
</dbReference>
<dbReference type="RefSeq" id="WP_271635697.1">
    <property type="nucleotide sequence ID" value="NZ_CP094970.1"/>
</dbReference>
<evidence type="ECO:0000256" key="5">
    <source>
        <dbReference type="SAM" id="Phobius"/>
    </source>
</evidence>
<feature type="transmembrane region" description="Helical" evidence="5">
    <location>
        <begin position="79"/>
        <end position="99"/>
    </location>
</feature>
<feature type="transmembrane region" description="Helical" evidence="5">
    <location>
        <begin position="178"/>
        <end position="197"/>
    </location>
</feature>
<dbReference type="Proteomes" id="UP001164390">
    <property type="component" value="Chromosome"/>
</dbReference>
<sequence length="417" mass="42057">MSSLRAYRRLLEVAGPLYVLVAFLGRLPLAMSQIGTLVLVSEATGSYGAGGACAGVLAVANAVAGPLWGALADRAGQRVVVLGQSLAGGVALFALVGLAQTDATWPLLAVVAGVAGIALPQVGPLARVRWRPMAADAGAAHQRRLVDTAFSYEGAADEASFVLGPAIVGGAIAVASPAAALVFAGVLLAVFGSWFALHRSAELTRRDTSATLDTAHTPVSSIIIVLAIMQLTVGTVFGSVQTGSSVLATSAGMPGLTGIMHALLGVGSVTLALAIVVLPESFGYEQRLRVFACALLVLSLPLLFVDTLGTAAITLLVLGCAVGPYMICVFTMAERITPQRRLGAVMTVLAGATGLGYAIGSSLGGRLADWGGHTPAYAVTVGAGVVATALALAAGRPLRVEQQRRRVPASATSGGSS</sequence>
<evidence type="ECO:0000313" key="7">
    <source>
        <dbReference type="EMBL" id="UYM06776.1"/>
    </source>
</evidence>
<dbReference type="PROSITE" id="PS50850">
    <property type="entry name" value="MFS"/>
    <property type="match status" value="1"/>
</dbReference>
<dbReference type="PANTHER" id="PTHR23542:SF1">
    <property type="entry name" value="MAJOR FACILITATOR SUPERFAMILY (MFS) PROFILE DOMAIN-CONTAINING PROTEIN"/>
    <property type="match status" value="1"/>
</dbReference>
<evidence type="ECO:0000256" key="3">
    <source>
        <dbReference type="ARBA" id="ARBA00022989"/>
    </source>
</evidence>
<dbReference type="Gene3D" id="1.20.1250.20">
    <property type="entry name" value="MFS general substrate transporter like domains"/>
    <property type="match status" value="1"/>
</dbReference>
<evidence type="ECO:0000259" key="6">
    <source>
        <dbReference type="PROSITE" id="PS50850"/>
    </source>
</evidence>
<dbReference type="GO" id="GO:0005886">
    <property type="term" value="C:plasma membrane"/>
    <property type="evidence" value="ECO:0007669"/>
    <property type="project" value="UniProtKB-SubCell"/>
</dbReference>
<proteinExistence type="predicted"/>
<dbReference type="AlphaFoldDB" id="A0AA46YMS1"/>
<accession>A0AA46YMS1</accession>
<keyword evidence="3 5" id="KW-1133">Transmembrane helix</keyword>
<feature type="transmembrane region" description="Helical" evidence="5">
    <location>
        <begin position="218"/>
        <end position="238"/>
    </location>
</feature>
<name>A0AA46YMS1_9ACTN</name>
<dbReference type="EMBL" id="CP094970">
    <property type="protein sequence ID" value="UYM06776.1"/>
    <property type="molecule type" value="Genomic_DNA"/>
</dbReference>
<dbReference type="InterPro" id="IPR011701">
    <property type="entry name" value="MFS"/>
</dbReference>
<keyword evidence="4 5" id="KW-0472">Membrane</keyword>
<feature type="transmembrane region" description="Helical" evidence="5">
    <location>
        <begin position="258"/>
        <end position="276"/>
    </location>
</feature>
<protein>
    <submittedName>
        <fullName evidence="7">MFS transporter</fullName>
    </submittedName>
</protein>
<dbReference type="InterPro" id="IPR020846">
    <property type="entry name" value="MFS_dom"/>
</dbReference>
<keyword evidence="8" id="KW-1185">Reference proteome</keyword>
<feature type="transmembrane region" description="Helical" evidence="5">
    <location>
        <begin position="311"/>
        <end position="330"/>
    </location>
</feature>
<evidence type="ECO:0000313" key="8">
    <source>
        <dbReference type="Proteomes" id="UP001164390"/>
    </source>
</evidence>
<feature type="transmembrane region" description="Helical" evidence="5">
    <location>
        <begin position="288"/>
        <end position="305"/>
    </location>
</feature>
<evidence type="ECO:0000256" key="2">
    <source>
        <dbReference type="ARBA" id="ARBA00022692"/>
    </source>
</evidence>
<feature type="transmembrane region" description="Helical" evidence="5">
    <location>
        <begin position="149"/>
        <end position="172"/>
    </location>
</feature>
<feature type="transmembrane region" description="Helical" evidence="5">
    <location>
        <begin position="342"/>
        <end position="364"/>
    </location>
</feature>
<dbReference type="InterPro" id="IPR036259">
    <property type="entry name" value="MFS_trans_sf"/>
</dbReference>
<dbReference type="PANTHER" id="PTHR23542">
    <property type="match status" value="1"/>
</dbReference>
<comment type="subcellular location">
    <subcellularLocation>
        <location evidence="1">Cell membrane</location>
        <topology evidence="1">Multi-pass membrane protein</topology>
    </subcellularLocation>
</comment>
<dbReference type="SUPFAM" id="SSF103473">
    <property type="entry name" value="MFS general substrate transporter"/>
    <property type="match status" value="1"/>
</dbReference>
<feature type="transmembrane region" description="Helical" evidence="5">
    <location>
        <begin position="376"/>
        <end position="395"/>
    </location>
</feature>
<feature type="transmembrane region" description="Helical" evidence="5">
    <location>
        <begin position="48"/>
        <end position="72"/>
    </location>
</feature>
<dbReference type="Pfam" id="PF07690">
    <property type="entry name" value="MFS_1"/>
    <property type="match status" value="1"/>
</dbReference>